<evidence type="ECO:0000313" key="2">
    <source>
        <dbReference type="EMBL" id="CAL6046309.1"/>
    </source>
</evidence>
<keyword evidence="3" id="KW-1185">Reference proteome</keyword>
<protein>
    <submittedName>
        <fullName evidence="2">Hypothetical_protein</fullName>
    </submittedName>
</protein>
<name>A0AA86Q207_9EUKA</name>
<proteinExistence type="predicted"/>
<evidence type="ECO:0000313" key="1">
    <source>
        <dbReference type="EMBL" id="CAI9943804.1"/>
    </source>
</evidence>
<reference evidence="2 3" key="2">
    <citation type="submission" date="2024-07" db="EMBL/GenBank/DDBJ databases">
        <authorList>
            <person name="Akdeniz Z."/>
        </authorList>
    </citation>
    <scope>NUCLEOTIDE SEQUENCE [LARGE SCALE GENOMIC DNA]</scope>
</reference>
<dbReference type="EMBL" id="CATOUU010000718">
    <property type="protein sequence ID" value="CAI9943804.1"/>
    <property type="molecule type" value="Genomic_DNA"/>
</dbReference>
<accession>A0AA86Q207</accession>
<reference evidence="1" key="1">
    <citation type="submission" date="2023-06" db="EMBL/GenBank/DDBJ databases">
        <authorList>
            <person name="Kurt Z."/>
        </authorList>
    </citation>
    <scope>NUCLEOTIDE SEQUENCE</scope>
</reference>
<comment type="caution">
    <text evidence="1">The sequence shown here is derived from an EMBL/GenBank/DDBJ whole genome shotgun (WGS) entry which is preliminary data.</text>
</comment>
<evidence type="ECO:0000313" key="3">
    <source>
        <dbReference type="Proteomes" id="UP001642409"/>
    </source>
</evidence>
<organism evidence="1">
    <name type="scientific">Hexamita inflata</name>
    <dbReference type="NCBI Taxonomy" id="28002"/>
    <lineage>
        <taxon>Eukaryota</taxon>
        <taxon>Metamonada</taxon>
        <taxon>Diplomonadida</taxon>
        <taxon>Hexamitidae</taxon>
        <taxon>Hexamitinae</taxon>
        <taxon>Hexamita</taxon>
    </lineage>
</organism>
<dbReference type="AlphaFoldDB" id="A0AA86Q207"/>
<dbReference type="EMBL" id="CAXDID020000167">
    <property type="protein sequence ID" value="CAL6046309.1"/>
    <property type="molecule type" value="Genomic_DNA"/>
</dbReference>
<gene>
    <name evidence="1" type="ORF">HINF_LOCUS31449</name>
    <name evidence="2" type="ORF">HINF_LOCUS41666</name>
</gene>
<sequence length="286" mass="33235">MEYQPHHVPTLDEFYSVDIIRRIFLRRYNRTQTCGHNYRFYLVIGHIPEHLVSLCLSAKVRLIWYNNAHKPVRIFESHQSSSSWFVLLVVISEKTEQVFIFMVTVNDYQTDSRGFAMNGLAFPKPSCLSASLSQTQKLFCYRKVKLVVLSRSLTCMNLSSNRFKQTVNPVDSMATVPFLSIATYCIVLHPSTCGQLRPFEHLQQCSQKSTASHYGLQPLLQWQNEGIILTHRCAFNTSQSFYSRKLMHEPNHISLQLSSKCQGQKMQKWLPTSTRSGFEKFWRKPI</sequence>
<dbReference type="Proteomes" id="UP001642409">
    <property type="component" value="Unassembled WGS sequence"/>
</dbReference>